<feature type="compositionally biased region" description="Basic and acidic residues" evidence="1">
    <location>
        <begin position="36"/>
        <end position="50"/>
    </location>
</feature>
<comment type="caution">
    <text evidence="3">The sequence shown here is derived from an EMBL/GenBank/DDBJ whole genome shotgun (WGS) entry which is preliminary data.</text>
</comment>
<evidence type="ECO:0000256" key="2">
    <source>
        <dbReference type="SAM" id="SignalP"/>
    </source>
</evidence>
<proteinExistence type="predicted"/>
<keyword evidence="2" id="KW-0732">Signal</keyword>
<gene>
    <name evidence="3" type="ORF">KHLLAP_LOCUS11139</name>
</gene>
<accession>A0AAI8YN29</accession>
<keyword evidence="4" id="KW-1185">Reference proteome</keyword>
<protein>
    <submittedName>
        <fullName evidence="3">Uu.00g062960.m01.CDS01</fullName>
    </submittedName>
</protein>
<sequence length="66" mass="7177">MLSLKFIVVSAMAIGAAFAAVAIPPREAQKASATTHEARGLLDHFRHDSASDPEPEEYGYNELDDF</sequence>
<feature type="region of interest" description="Disordered" evidence="1">
    <location>
        <begin position="32"/>
        <end position="66"/>
    </location>
</feature>
<evidence type="ECO:0000313" key="4">
    <source>
        <dbReference type="Proteomes" id="UP001295740"/>
    </source>
</evidence>
<feature type="compositionally biased region" description="Acidic residues" evidence="1">
    <location>
        <begin position="51"/>
        <end position="66"/>
    </location>
</feature>
<dbReference type="Proteomes" id="UP001295740">
    <property type="component" value="Unassembled WGS sequence"/>
</dbReference>
<evidence type="ECO:0000313" key="3">
    <source>
        <dbReference type="EMBL" id="CAJ2510671.1"/>
    </source>
</evidence>
<dbReference type="AlphaFoldDB" id="A0AAI8YN29"/>
<evidence type="ECO:0000256" key="1">
    <source>
        <dbReference type="SAM" id="MobiDB-lite"/>
    </source>
</evidence>
<organism evidence="3 4">
    <name type="scientific">Anthostomella pinea</name>
    <dbReference type="NCBI Taxonomy" id="933095"/>
    <lineage>
        <taxon>Eukaryota</taxon>
        <taxon>Fungi</taxon>
        <taxon>Dikarya</taxon>
        <taxon>Ascomycota</taxon>
        <taxon>Pezizomycotina</taxon>
        <taxon>Sordariomycetes</taxon>
        <taxon>Xylariomycetidae</taxon>
        <taxon>Xylariales</taxon>
        <taxon>Xylariaceae</taxon>
        <taxon>Anthostomella</taxon>
    </lineage>
</organism>
<feature type="chain" id="PRO_5042466642" evidence="2">
    <location>
        <begin position="20"/>
        <end position="66"/>
    </location>
</feature>
<name>A0AAI8YN29_9PEZI</name>
<feature type="signal peptide" evidence="2">
    <location>
        <begin position="1"/>
        <end position="19"/>
    </location>
</feature>
<reference evidence="3" key="1">
    <citation type="submission" date="2023-10" db="EMBL/GenBank/DDBJ databases">
        <authorList>
            <person name="Hackl T."/>
        </authorList>
    </citation>
    <scope>NUCLEOTIDE SEQUENCE</scope>
</reference>
<dbReference type="EMBL" id="CAUWAG010000018">
    <property type="protein sequence ID" value="CAJ2510671.1"/>
    <property type="molecule type" value="Genomic_DNA"/>
</dbReference>